<keyword evidence="3" id="KW-1003">Cell membrane</keyword>
<dbReference type="Gene3D" id="3.40.50.300">
    <property type="entry name" value="P-loop containing nucleotide triphosphate hydrolases"/>
    <property type="match status" value="2"/>
</dbReference>
<dbReference type="InterPro" id="IPR050107">
    <property type="entry name" value="ABC_carbohydrate_import_ATPase"/>
</dbReference>
<evidence type="ECO:0000313" key="12">
    <source>
        <dbReference type="Proteomes" id="UP000199004"/>
    </source>
</evidence>
<dbReference type="EMBL" id="FNIC01000003">
    <property type="protein sequence ID" value="SDN63040.1"/>
    <property type="molecule type" value="Genomic_DNA"/>
</dbReference>
<keyword evidence="2" id="KW-0813">Transport</keyword>
<dbReference type="Pfam" id="PF00005">
    <property type="entry name" value="ABC_tran"/>
    <property type="match status" value="2"/>
</dbReference>
<dbReference type="InterPro" id="IPR003439">
    <property type="entry name" value="ABC_transporter-like_ATP-bd"/>
</dbReference>
<evidence type="ECO:0000256" key="2">
    <source>
        <dbReference type="ARBA" id="ARBA00022448"/>
    </source>
</evidence>
<dbReference type="STRING" id="1005944.SAMN05192576_2569"/>
<keyword evidence="5" id="KW-0677">Repeat</keyword>
<dbReference type="PANTHER" id="PTHR43790:SF3">
    <property type="entry name" value="D-ALLOSE IMPORT ATP-BINDING PROTEIN ALSA-RELATED"/>
    <property type="match status" value="1"/>
</dbReference>
<sequence>MAEVVKAPQSPVLELAEVRKSFGPVVALRSGSLSVDAGSIHALIGENGAGKSTMVKIVAGVHRRDSGTFRFQGGDVDFGSTAESKGSGIAVIYQEPTLFPDLSVTENIFMGRMPRGRGRRIDRKAMWAEARELFQRLGVDIDPRRPALGLSIADQQIIEIAKAISLDASLLVMDEPTAALSGVEVQRLFAVARSLRDEGRALVFISHRFDEVFDLCDTVTVMRDGAYVGTHRVADTTVPELVKEMVGREVGDLYPKSPATIGEPILQVDDLQSAGVFHDVTFQVRAGEIVGLAGLVGAGRSEIARAVFGVDGYDSGSVRIGDRAVPPRSPRAAIKAGIAFIPEDRRQQGLVVDSSVARNVASVIRGGLTRGGLLTGRAENRAAAPWAAALEVKTNALDMAATTMSGGNQQKVVIAKWLATTPKLLIIDEPTRGIDVGTKAEVHRLLSELAGQGIAILMISSELPEVLGMADRVLVVCEGRITAELDRDTATPETVMAAATNTAPSELSLSKDAEMVHEVTA</sequence>
<keyword evidence="9" id="KW-0472">Membrane</keyword>
<dbReference type="InterPro" id="IPR017871">
    <property type="entry name" value="ABC_transporter-like_CS"/>
</dbReference>
<keyword evidence="8" id="KW-1278">Translocase</keyword>
<evidence type="ECO:0000259" key="10">
    <source>
        <dbReference type="PROSITE" id="PS50893"/>
    </source>
</evidence>
<dbReference type="OrthoDB" id="3311037at2"/>
<evidence type="ECO:0000256" key="3">
    <source>
        <dbReference type="ARBA" id="ARBA00022475"/>
    </source>
</evidence>
<dbReference type="CDD" id="cd03215">
    <property type="entry name" value="ABC_Carb_Monos_II"/>
    <property type="match status" value="1"/>
</dbReference>
<dbReference type="GO" id="GO:0016887">
    <property type="term" value="F:ATP hydrolysis activity"/>
    <property type="evidence" value="ECO:0007669"/>
    <property type="project" value="InterPro"/>
</dbReference>
<keyword evidence="7 11" id="KW-0067">ATP-binding</keyword>
<dbReference type="SUPFAM" id="SSF52540">
    <property type="entry name" value="P-loop containing nucleoside triphosphate hydrolases"/>
    <property type="match status" value="2"/>
</dbReference>
<dbReference type="SMART" id="SM00382">
    <property type="entry name" value="AAA"/>
    <property type="match status" value="2"/>
</dbReference>
<dbReference type="PANTHER" id="PTHR43790">
    <property type="entry name" value="CARBOHYDRATE TRANSPORT ATP-BINDING PROTEIN MG119-RELATED"/>
    <property type="match status" value="1"/>
</dbReference>
<dbReference type="FunFam" id="3.40.50.300:FF:000127">
    <property type="entry name" value="Ribose import ATP-binding protein RbsA"/>
    <property type="match status" value="1"/>
</dbReference>
<keyword evidence="4" id="KW-0762">Sugar transport</keyword>
<evidence type="ECO:0000256" key="8">
    <source>
        <dbReference type="ARBA" id="ARBA00022967"/>
    </source>
</evidence>
<accession>A0A1H0CYQ0</accession>
<dbReference type="PROSITE" id="PS50893">
    <property type="entry name" value="ABC_TRANSPORTER_2"/>
    <property type="match status" value="2"/>
</dbReference>
<evidence type="ECO:0000256" key="7">
    <source>
        <dbReference type="ARBA" id="ARBA00022840"/>
    </source>
</evidence>
<name>A0A1H0CYQ0_9ACTN</name>
<protein>
    <submittedName>
        <fullName evidence="11">Rhamnose transport system ATP-binding protein</fullName>
    </submittedName>
</protein>
<gene>
    <name evidence="11" type="ORF">SAMN05192576_2569</name>
</gene>
<dbReference type="GO" id="GO:0005524">
    <property type="term" value="F:ATP binding"/>
    <property type="evidence" value="ECO:0007669"/>
    <property type="project" value="UniProtKB-KW"/>
</dbReference>
<dbReference type="InterPro" id="IPR027417">
    <property type="entry name" value="P-loop_NTPase"/>
</dbReference>
<proteinExistence type="predicted"/>
<dbReference type="AlphaFoldDB" id="A0A1H0CYQ0"/>
<evidence type="ECO:0000256" key="4">
    <source>
        <dbReference type="ARBA" id="ARBA00022597"/>
    </source>
</evidence>
<feature type="domain" description="ABC transporter" evidence="10">
    <location>
        <begin position="13"/>
        <end position="249"/>
    </location>
</feature>
<reference evidence="11 12" key="1">
    <citation type="submission" date="2016-10" db="EMBL/GenBank/DDBJ databases">
        <authorList>
            <person name="de Groot N.N."/>
        </authorList>
    </citation>
    <scope>NUCLEOTIDE SEQUENCE [LARGE SCALE GENOMIC DNA]</scope>
    <source>
        <strain evidence="11 12">CGMCC 1.11147</strain>
    </source>
</reference>
<evidence type="ECO:0000256" key="6">
    <source>
        <dbReference type="ARBA" id="ARBA00022741"/>
    </source>
</evidence>
<dbReference type="Proteomes" id="UP000199004">
    <property type="component" value="Unassembled WGS sequence"/>
</dbReference>
<keyword evidence="12" id="KW-1185">Reference proteome</keyword>
<evidence type="ECO:0000256" key="5">
    <source>
        <dbReference type="ARBA" id="ARBA00022737"/>
    </source>
</evidence>
<dbReference type="CDD" id="cd03216">
    <property type="entry name" value="ABC_Carb_Monos_I"/>
    <property type="match status" value="1"/>
</dbReference>
<evidence type="ECO:0000256" key="1">
    <source>
        <dbReference type="ARBA" id="ARBA00004202"/>
    </source>
</evidence>
<evidence type="ECO:0000256" key="9">
    <source>
        <dbReference type="ARBA" id="ARBA00023136"/>
    </source>
</evidence>
<feature type="domain" description="ABC transporter" evidence="10">
    <location>
        <begin position="260"/>
        <end position="503"/>
    </location>
</feature>
<comment type="subcellular location">
    <subcellularLocation>
        <location evidence="1">Cell membrane</location>
        <topology evidence="1">Peripheral membrane protein</topology>
    </subcellularLocation>
</comment>
<keyword evidence="6" id="KW-0547">Nucleotide-binding</keyword>
<dbReference type="GO" id="GO:0005886">
    <property type="term" value="C:plasma membrane"/>
    <property type="evidence" value="ECO:0007669"/>
    <property type="project" value="UniProtKB-SubCell"/>
</dbReference>
<dbReference type="InterPro" id="IPR003593">
    <property type="entry name" value="AAA+_ATPase"/>
</dbReference>
<dbReference type="RefSeq" id="WP_091025158.1">
    <property type="nucleotide sequence ID" value="NZ_BKAE01000006.1"/>
</dbReference>
<organism evidence="11 12">
    <name type="scientific">Nocardioides szechwanensis</name>
    <dbReference type="NCBI Taxonomy" id="1005944"/>
    <lineage>
        <taxon>Bacteria</taxon>
        <taxon>Bacillati</taxon>
        <taxon>Actinomycetota</taxon>
        <taxon>Actinomycetes</taxon>
        <taxon>Propionibacteriales</taxon>
        <taxon>Nocardioidaceae</taxon>
        <taxon>Nocardioides</taxon>
    </lineage>
</organism>
<dbReference type="PROSITE" id="PS00211">
    <property type="entry name" value="ABC_TRANSPORTER_1"/>
    <property type="match status" value="1"/>
</dbReference>
<evidence type="ECO:0000313" key="11">
    <source>
        <dbReference type="EMBL" id="SDN63040.1"/>
    </source>
</evidence>